<keyword evidence="1" id="KW-0812">Transmembrane</keyword>
<organism evidence="2">
    <name type="scientific">Xenopsylla cheopis</name>
    <name type="common">Oriental rat flea</name>
    <name type="synonym">Pulex cheopis</name>
    <dbReference type="NCBI Taxonomy" id="163159"/>
    <lineage>
        <taxon>Eukaryota</taxon>
        <taxon>Metazoa</taxon>
        <taxon>Ecdysozoa</taxon>
        <taxon>Arthropoda</taxon>
        <taxon>Hexapoda</taxon>
        <taxon>Insecta</taxon>
        <taxon>Pterygota</taxon>
        <taxon>Neoptera</taxon>
        <taxon>Endopterygota</taxon>
        <taxon>Siphonaptera</taxon>
        <taxon>Pulicidae</taxon>
        <taxon>Xenopsyllinae</taxon>
        <taxon>Xenopsylla</taxon>
    </lineage>
</organism>
<accession>A0A6M2DZI0</accession>
<reference evidence="2" key="1">
    <citation type="submission" date="2020-03" db="EMBL/GenBank/DDBJ databases">
        <title>Transcriptomic Profiling of the Digestive Tract of the Rat Flea, Xenopsylla cheopis, Following Blood Feeding and Infection with Yersinia pestis.</title>
        <authorList>
            <person name="Bland D.M."/>
            <person name="Martens C.A."/>
            <person name="Virtaneva K."/>
            <person name="Kanakabandi K."/>
            <person name="Long D."/>
            <person name="Rosenke R."/>
            <person name="Saturday G.A."/>
            <person name="Hoyt F.H."/>
            <person name="Bruno D.P."/>
            <person name="Ribeiro J.M.C."/>
            <person name="Hinnebusch J."/>
        </authorList>
    </citation>
    <scope>NUCLEOTIDE SEQUENCE</scope>
</reference>
<evidence type="ECO:0000256" key="1">
    <source>
        <dbReference type="SAM" id="Phobius"/>
    </source>
</evidence>
<feature type="transmembrane region" description="Helical" evidence="1">
    <location>
        <begin position="12"/>
        <end position="34"/>
    </location>
</feature>
<dbReference type="EMBL" id="GIIL01006755">
    <property type="protein sequence ID" value="NOV50481.1"/>
    <property type="molecule type" value="Transcribed_RNA"/>
</dbReference>
<keyword evidence="1" id="KW-0472">Membrane</keyword>
<name>A0A6M2DZI0_XENCH</name>
<keyword evidence="1" id="KW-1133">Transmembrane helix</keyword>
<evidence type="ECO:0000313" key="2">
    <source>
        <dbReference type="EMBL" id="NOV50481.1"/>
    </source>
</evidence>
<sequence length="83" mass="9795">MQHPFKEMVFWIIFNCSAIIFCLHPIVFAILLRFQTYSKNASKSPLLNLLNYTLHYVQEGARRKFLQTFDALQKHCSLNDTTK</sequence>
<dbReference type="AlphaFoldDB" id="A0A6M2DZI0"/>
<proteinExistence type="predicted"/>
<protein>
    <submittedName>
        <fullName evidence="2">Putative secreted protein</fullName>
    </submittedName>
</protein>